<dbReference type="Pfam" id="PF00563">
    <property type="entry name" value="EAL"/>
    <property type="match status" value="1"/>
</dbReference>
<dbReference type="PROSITE" id="PS50883">
    <property type="entry name" value="EAL"/>
    <property type="match status" value="1"/>
</dbReference>
<proteinExistence type="predicted"/>
<dbReference type="InterPro" id="IPR001633">
    <property type="entry name" value="EAL_dom"/>
</dbReference>
<dbReference type="AlphaFoldDB" id="A0A235EVZ8"/>
<dbReference type="PANTHER" id="PTHR33121:SF70">
    <property type="entry name" value="SIGNALING PROTEIN YKOW"/>
    <property type="match status" value="1"/>
</dbReference>
<sequence length="272" mass="29924">MRPGLQGAPSRFEMIEWRLTPASLAECSPYAKWIARRHPREVSVEQYIEPYVQPIVTPENSTYALEALFRLKGSDELPVRLFRQWKDSGYVRTIDLAMVTALRSALSATRKRMRVAMNVSALTLETAPDEYLAELGALSDVTRRVIVEITDMASTDNLTTLVGFAHRCSTRGIYVALDDGGLCRDTLLAVRPNFVKIGAGIVDEAFSANDPDALRDAVKGAHSLGAAVIAKNVDSAQKLDFVRTAGVDLIQGHCISHPMPLTSWLDPAVRKT</sequence>
<gene>
    <name evidence="2" type="ORF">CGK74_13490</name>
</gene>
<dbReference type="Gene3D" id="3.20.20.450">
    <property type="entry name" value="EAL domain"/>
    <property type="match status" value="1"/>
</dbReference>
<dbReference type="CDD" id="cd01948">
    <property type="entry name" value="EAL"/>
    <property type="match status" value="1"/>
</dbReference>
<dbReference type="SMART" id="SM00052">
    <property type="entry name" value="EAL"/>
    <property type="match status" value="1"/>
</dbReference>
<reference evidence="2 3" key="1">
    <citation type="submission" date="2017-07" db="EMBL/GenBank/DDBJ databases">
        <title>Thauera sp. KNDSS-Mac4 genome sequence and assembly.</title>
        <authorList>
            <person name="Mayilraj S."/>
        </authorList>
    </citation>
    <scope>NUCLEOTIDE SEQUENCE [LARGE SCALE GENOMIC DNA]</scope>
    <source>
        <strain evidence="2 3">KNDSS-Mac4</strain>
    </source>
</reference>
<dbReference type="EMBL" id="NOIH01000015">
    <property type="protein sequence ID" value="OYD53226.1"/>
    <property type="molecule type" value="Genomic_DNA"/>
</dbReference>
<evidence type="ECO:0000313" key="2">
    <source>
        <dbReference type="EMBL" id="OYD53226.1"/>
    </source>
</evidence>
<comment type="caution">
    <text evidence="2">The sequence shown here is derived from an EMBL/GenBank/DDBJ whole genome shotgun (WGS) entry which is preliminary data.</text>
</comment>
<dbReference type="InterPro" id="IPR050706">
    <property type="entry name" value="Cyclic-di-GMP_PDE-like"/>
</dbReference>
<dbReference type="InterPro" id="IPR035919">
    <property type="entry name" value="EAL_sf"/>
</dbReference>
<accession>A0A235EVZ8</accession>
<name>A0A235EVZ8_9RHOO</name>
<protein>
    <recommendedName>
        <fullName evidence="1">EAL domain-containing protein</fullName>
    </recommendedName>
</protein>
<dbReference type="Proteomes" id="UP000215181">
    <property type="component" value="Unassembled WGS sequence"/>
</dbReference>
<dbReference type="PANTHER" id="PTHR33121">
    <property type="entry name" value="CYCLIC DI-GMP PHOSPHODIESTERASE PDEF"/>
    <property type="match status" value="1"/>
</dbReference>
<organism evidence="2 3">
    <name type="scientific">Thauera propionica</name>
    <dbReference type="NCBI Taxonomy" id="2019431"/>
    <lineage>
        <taxon>Bacteria</taxon>
        <taxon>Pseudomonadati</taxon>
        <taxon>Pseudomonadota</taxon>
        <taxon>Betaproteobacteria</taxon>
        <taxon>Rhodocyclales</taxon>
        <taxon>Zoogloeaceae</taxon>
        <taxon>Thauera</taxon>
    </lineage>
</organism>
<evidence type="ECO:0000259" key="1">
    <source>
        <dbReference type="PROSITE" id="PS50883"/>
    </source>
</evidence>
<dbReference type="GO" id="GO:0071111">
    <property type="term" value="F:cyclic-guanylate-specific phosphodiesterase activity"/>
    <property type="evidence" value="ECO:0007669"/>
    <property type="project" value="InterPro"/>
</dbReference>
<dbReference type="SUPFAM" id="SSF141868">
    <property type="entry name" value="EAL domain-like"/>
    <property type="match status" value="1"/>
</dbReference>
<dbReference type="OrthoDB" id="9790995at2"/>
<keyword evidence="3" id="KW-1185">Reference proteome</keyword>
<evidence type="ECO:0000313" key="3">
    <source>
        <dbReference type="Proteomes" id="UP000215181"/>
    </source>
</evidence>
<feature type="domain" description="EAL" evidence="1">
    <location>
        <begin position="31"/>
        <end position="272"/>
    </location>
</feature>